<feature type="cross-link" description="Glycyl lysine isopeptide (Lys-Gly) (interchain with G-Cter in SUMO)" evidence="15">
    <location>
        <position position="522"/>
    </location>
</feature>
<comment type="caution">
    <text evidence="15">Lacks conserved residue(s) required for the propagation of feature annotation.</text>
</comment>
<comment type="subunit">
    <text evidence="15">Can form hexamers. Interacts with E2 protein; this interaction increases E1 DNA binding specificity. Interacts with host DNA polymerase subunit POLA2. Interacts with host single stranded DNA-binding protein RPA1. Interacts with host TOP1; this interaction stimulates the enzymatic activity of TOP1.</text>
</comment>
<dbReference type="Gene3D" id="3.40.50.300">
    <property type="entry name" value="P-loop containing nucleotide triphosphate hydrolases"/>
    <property type="match status" value="1"/>
</dbReference>
<dbReference type="GeneID" id="37618287"/>
<evidence type="ECO:0000256" key="1">
    <source>
        <dbReference type="ARBA" id="ARBA00004147"/>
    </source>
</evidence>
<feature type="short sequence motif" description="Nuclear export signal" evidence="15">
    <location>
        <begin position="95"/>
        <end position="104"/>
    </location>
</feature>
<organism evidence="19 20">
    <name type="scientific">Rhinolophus ferrumequinum papillomavirus 1</name>
    <dbReference type="NCBI Taxonomy" id="1464074"/>
    <lineage>
        <taxon>Viruses</taxon>
        <taxon>Monodnaviria</taxon>
        <taxon>Shotokuvirae</taxon>
        <taxon>Cossaviricota</taxon>
        <taxon>Papovaviricetes</taxon>
        <taxon>Zurhausenvirales</taxon>
        <taxon>Papillomaviridae</taxon>
        <taxon>Firstpapillomavirinae</taxon>
        <taxon>Treisdeltapapillomavirus</taxon>
        <taxon>Treisdeltapapillomavirus 1</taxon>
    </lineage>
</organism>
<dbReference type="GO" id="GO:0043138">
    <property type="term" value="F:3'-5' DNA helicase activity"/>
    <property type="evidence" value="ECO:0007669"/>
    <property type="project" value="UniProtKB-UniRule"/>
</dbReference>
<evidence type="ECO:0000256" key="2">
    <source>
        <dbReference type="ARBA" id="ARBA00022518"/>
    </source>
</evidence>
<feature type="short sequence motif" description="Nuclear localization signal" evidence="15">
    <location>
        <begin position="80"/>
        <end position="82"/>
    </location>
</feature>
<dbReference type="PIRSF" id="PIRSF003383">
    <property type="entry name" value="Rep_E1_papillomaV"/>
    <property type="match status" value="1"/>
</dbReference>
<dbReference type="InterPro" id="IPR001177">
    <property type="entry name" value="PPV_DNA_helicase_E1_C"/>
</dbReference>
<dbReference type="GO" id="GO:0005524">
    <property type="term" value="F:ATP binding"/>
    <property type="evidence" value="ECO:0007669"/>
    <property type="project" value="UniProtKB-UniRule"/>
</dbReference>
<dbReference type="Pfam" id="PF20450">
    <property type="entry name" value="PPV_E1_DBD"/>
    <property type="match status" value="1"/>
</dbReference>
<keyword evidence="10 15" id="KW-0238">DNA-binding</keyword>
<dbReference type="Gene3D" id="1.10.10.510">
    <property type="entry name" value="Zinc finger, large T-antigen D1 domain"/>
    <property type="match status" value="1"/>
</dbReference>
<evidence type="ECO:0000256" key="17">
    <source>
        <dbReference type="SAM" id="MobiDB-lite"/>
    </source>
</evidence>
<evidence type="ECO:0000256" key="15">
    <source>
        <dbReference type="HAMAP-Rule" id="MF_04000"/>
    </source>
</evidence>
<dbReference type="SUPFAM" id="SSF52540">
    <property type="entry name" value="P-loop containing nucleoside triphosphate hydrolases"/>
    <property type="match status" value="1"/>
</dbReference>
<gene>
    <name evidence="15 19" type="primary">E1</name>
</gene>
<keyword evidence="7 15" id="KW-0378">Hydrolase</keyword>
<evidence type="ECO:0000256" key="12">
    <source>
        <dbReference type="ARBA" id="ARBA00034617"/>
    </source>
</evidence>
<feature type="modified residue" description="Phosphoserine; by host" evidence="15">
    <location>
        <position position="96"/>
    </location>
</feature>
<comment type="function">
    <text evidence="14 15">ATP-dependent DNA 3'-5' helicase required for initiation of viral DNA replication. It forms a complex with the viral E2 protein. The E1-E2 complex binds to the replication origin which contains binding sites for both proteins. During the initial step, a dimer of E1 interacts with a dimer of protein E2 leading to a complex that binds the viral origin of replication with high specificity. Then, a second dimer of E1 displaces the E2 dimer in an ATP-dependent manner to form the E1 tetramer. Following this, two E1 monomers are added to each half of the site, which results in the formation of two E1 trimers on the viral ori. Subsequently, two hexamers will be created. The double hexamer acts as a bi-directional helicase machinery and unwinds the viral DNA and then recruits the host DNA polymerase to start replication.</text>
</comment>
<dbReference type="InterPro" id="IPR014015">
    <property type="entry name" value="Helicase_SF3_DNA-vir"/>
</dbReference>
<dbReference type="GO" id="GO:0003677">
    <property type="term" value="F:DNA binding"/>
    <property type="evidence" value="ECO:0007669"/>
    <property type="project" value="UniProtKB-UniRule"/>
</dbReference>
<dbReference type="EMBL" id="KC858266">
    <property type="protein sequence ID" value="AHJ81404.1"/>
    <property type="molecule type" value="Genomic_DNA"/>
</dbReference>
<comment type="function">
    <text evidence="16">ATP-dependent DNA helicase required for initiation of viral DNA replication. It forms a complex with the viral E2 protein. The E1-E2 complex binds to the replication origin which contains binding sites for both proteins.</text>
</comment>
<reference evidence="19 20" key="1">
    <citation type="journal article" date="2014" name="Genome Biol. Evol.">
        <title>Novel papillomaviruses in free-ranging Iberian bats: no virus-host co-evolution, no strict host specificity, and hints for recombination.</title>
        <authorList>
            <person name="Garcia-Perez R."/>
            <person name="Ibanez C."/>
            <person name="Godinez J.M."/>
            <person name="Arechiga N."/>
            <person name="Garin I."/>
            <person name="Perez-Suarez G."/>
            <person name="de Paz O."/>
            <person name="Juste J."/>
            <person name="Echevarria J.E."/>
            <person name="Bravo I.G."/>
        </authorList>
    </citation>
    <scope>NUCLEOTIDE SEQUENCE [LARGE SCALE GENOMIC DNA]</scope>
</reference>
<comment type="catalytic activity">
    <reaction evidence="13 15 16">
        <text>ATP + H2O = ADP + phosphate + H(+)</text>
        <dbReference type="Rhea" id="RHEA:13065"/>
        <dbReference type="ChEBI" id="CHEBI:15377"/>
        <dbReference type="ChEBI" id="CHEBI:15378"/>
        <dbReference type="ChEBI" id="CHEBI:30616"/>
        <dbReference type="ChEBI" id="CHEBI:43474"/>
        <dbReference type="ChEBI" id="CHEBI:456216"/>
        <dbReference type="EC" id="5.6.2.4"/>
    </reaction>
</comment>
<evidence type="ECO:0000256" key="4">
    <source>
        <dbReference type="ARBA" id="ARBA00022562"/>
    </source>
</evidence>
<dbReference type="InterPro" id="IPR014000">
    <property type="entry name" value="PPV_DNA_helicase_E1_N"/>
</dbReference>
<dbReference type="Proteomes" id="UP000139850">
    <property type="component" value="Segment"/>
</dbReference>
<keyword evidence="5 15" id="KW-0235">DNA replication</keyword>
<keyword evidence="15" id="KW-0832">Ubl conjugation</keyword>
<dbReference type="GO" id="GO:0016887">
    <property type="term" value="F:ATP hydrolysis activity"/>
    <property type="evidence" value="ECO:0007669"/>
    <property type="project" value="RHEA"/>
</dbReference>
<keyword evidence="6 15" id="KW-0547">Nucleotide-binding</keyword>
<comment type="catalytic activity">
    <reaction evidence="12 15">
        <text>Couples ATP hydrolysis with the unwinding of duplex DNA by translocating in the 3'-5' direction.</text>
        <dbReference type="EC" id="5.6.2.4"/>
    </reaction>
</comment>
<keyword evidence="3 15" id="KW-0597">Phosphoprotein</keyword>
<evidence type="ECO:0000256" key="6">
    <source>
        <dbReference type="ARBA" id="ARBA00022741"/>
    </source>
</evidence>
<keyword evidence="9 15" id="KW-0067">ATP-binding</keyword>
<comment type="subcellular location">
    <subcellularLocation>
        <location evidence="1 15">Host nucleus</location>
    </subcellularLocation>
</comment>
<evidence type="ECO:0000256" key="5">
    <source>
        <dbReference type="ARBA" id="ARBA00022705"/>
    </source>
</evidence>
<sequence>MADKQGTETDGNEPGCSGWCFIEAEAECSEAGDDFEHLFDASGSSDLSVIDDTAVEQGNSLQLLNELEKQDDTDHITELKRKFNPSPLQADIETLSPRLQSVSITPRKNKKVKKVLFEDSGVGDSFAEETGSARSVPETPVPVPEAPRDNTRDEVRALLRSSNIKATLFAKFNAIIGLSFTELTRKFTSNKTMSEHWCTAVYGISERFCESIKPLLQEQCEFLCLDHNVAECGSMLLMLAHYKNQKCKDTLLKMLRTVLQVQPEQVLLDPPKTRSAAAALYWYKKCTTNPQMCYGQLPEWVTQQTMVNHQLASEKNFQLSEMVQWAYDNDVMDECMIAYGYAELGREDSNAAAFLASNNQARIVKDCANMCKLYKRAELRKMSMSAWIHKRCQAVDDGPESAWKNIVNFLRFQGIDFIRFLGVFRKFLRGESKKSCMVFWGVPDSGKSMLAMSLLHFLKGRVITFANSTSQFWLSPLIDAKLGLMDDVTNQGWTYIDVYLRGALDGNSVSIDSKHRHPTQLKFPPMLMTTNVNVLGEPCYRYLHSRLEGFHFPEPIPLKEDGTPVFELTDQSWKSFFGRFWTQLELSDQEEDGDSQQSLRVSTRRTSDVV</sequence>
<dbReference type="InterPro" id="IPR027417">
    <property type="entry name" value="P-loop_NTPase"/>
</dbReference>
<dbReference type="InterPro" id="IPR037102">
    <property type="entry name" value="Znf_lg_T-Ag_D1_dom_sf"/>
</dbReference>
<evidence type="ECO:0000256" key="14">
    <source>
        <dbReference type="ARBA" id="ARBA00093297"/>
    </source>
</evidence>
<dbReference type="RefSeq" id="YP_009507326.1">
    <property type="nucleotide sequence ID" value="NC_038527.1"/>
</dbReference>
<dbReference type="Gene3D" id="3.40.1310.10">
    <property type="match status" value="1"/>
</dbReference>
<evidence type="ECO:0000256" key="16">
    <source>
        <dbReference type="PIRNR" id="PIRNR003383"/>
    </source>
</evidence>
<dbReference type="GO" id="GO:0006260">
    <property type="term" value="P:DNA replication"/>
    <property type="evidence" value="ECO:0007669"/>
    <property type="project" value="UniProtKB-UniRule"/>
</dbReference>
<keyword evidence="11 15" id="KW-0413">Isomerase</keyword>
<dbReference type="OrthoDB" id="4795at10239"/>
<name>W8EG07_9PAPI</name>
<dbReference type="InterPro" id="IPR016393">
    <property type="entry name" value="Rep_E1_papillomaV"/>
</dbReference>
<keyword evidence="2 15" id="KW-0244">Early protein</keyword>
<accession>W8EG07</accession>
<feature type="domain" description="SF3 helicase" evidence="18">
    <location>
        <begin position="412"/>
        <end position="565"/>
    </location>
</feature>
<dbReference type="SUPFAM" id="SSF55464">
    <property type="entry name" value="Origin of replication-binding domain, RBD-like"/>
    <property type="match status" value="1"/>
</dbReference>
<evidence type="ECO:0000256" key="11">
    <source>
        <dbReference type="ARBA" id="ARBA00023235"/>
    </source>
</evidence>
<dbReference type="KEGG" id="vg:37618287"/>
<evidence type="ECO:0000256" key="13">
    <source>
        <dbReference type="ARBA" id="ARBA00048988"/>
    </source>
</evidence>
<dbReference type="Pfam" id="PF00524">
    <property type="entry name" value="PPV_E1_N"/>
    <property type="match status" value="1"/>
</dbReference>
<dbReference type="GO" id="GO:0042025">
    <property type="term" value="C:host cell nucleus"/>
    <property type="evidence" value="ECO:0007669"/>
    <property type="project" value="UniProtKB-SubCell"/>
</dbReference>
<dbReference type="InterPro" id="IPR046832">
    <property type="entry name" value="PPV_E1_DBD"/>
</dbReference>
<keyword evidence="20" id="KW-1185">Reference proteome</keyword>
<evidence type="ECO:0000256" key="8">
    <source>
        <dbReference type="ARBA" id="ARBA00022806"/>
    </source>
</evidence>
<evidence type="ECO:0000256" key="3">
    <source>
        <dbReference type="ARBA" id="ARBA00022553"/>
    </source>
</evidence>
<protein>
    <recommendedName>
        <fullName evidence="15 16">Replication protein E1</fullName>
        <ecNumber evidence="15 16">5.6.2.4</ecNumber>
    </recommendedName>
    <alternativeName>
        <fullName evidence="15">ATP-dependent helicase E1</fullName>
    </alternativeName>
    <alternativeName>
        <fullName evidence="15">DNA 3'-5' helicase E1</fullName>
    </alternativeName>
</protein>
<keyword evidence="15" id="KW-1017">Isopeptide bond</keyword>
<evidence type="ECO:0000256" key="10">
    <source>
        <dbReference type="ARBA" id="ARBA00023125"/>
    </source>
</evidence>
<dbReference type="HAMAP" id="MF_04000">
    <property type="entry name" value="PPV_E1"/>
    <property type="match status" value="1"/>
</dbReference>
<keyword evidence="8 15" id="KW-0347">Helicase</keyword>
<comment type="PTM">
    <text evidence="15">Phosphorylated.</text>
</comment>
<dbReference type="PROSITE" id="PS51206">
    <property type="entry name" value="SF3_HELICASE_1"/>
    <property type="match status" value="1"/>
</dbReference>
<feature type="region of interest" description="Disordered" evidence="17">
    <location>
        <begin position="588"/>
        <end position="610"/>
    </location>
</feature>
<comment type="similarity">
    <text evidence="15 16">Belongs to the papillomaviridae E1 protein family.</text>
</comment>
<comment type="PTM">
    <text evidence="15">Sumoylated.</text>
</comment>
<evidence type="ECO:0000259" key="18">
    <source>
        <dbReference type="PROSITE" id="PS51206"/>
    </source>
</evidence>
<evidence type="ECO:0000313" key="20">
    <source>
        <dbReference type="Proteomes" id="UP000139850"/>
    </source>
</evidence>
<feature type="binding site" evidence="15">
    <location>
        <begin position="441"/>
        <end position="448"/>
    </location>
    <ligand>
        <name>ATP</name>
        <dbReference type="ChEBI" id="CHEBI:30616"/>
    </ligand>
</feature>
<evidence type="ECO:0000313" key="19">
    <source>
        <dbReference type="EMBL" id="AHJ81404.1"/>
    </source>
</evidence>
<dbReference type="InterPro" id="IPR046935">
    <property type="entry name" value="PPV_E1_DBD_sf"/>
</dbReference>
<feature type="modified residue" description="Phosphoserine; by host" evidence="15">
    <location>
        <position position="86"/>
    </location>
</feature>
<evidence type="ECO:0000256" key="7">
    <source>
        <dbReference type="ARBA" id="ARBA00022801"/>
    </source>
</evidence>
<dbReference type="EC" id="5.6.2.4" evidence="15 16"/>
<keyword evidence="4 15" id="KW-1048">Host nucleus</keyword>
<proteinExistence type="inferred from homology"/>
<dbReference type="Pfam" id="PF00519">
    <property type="entry name" value="PPV_E1_C"/>
    <property type="match status" value="1"/>
</dbReference>
<evidence type="ECO:0000256" key="9">
    <source>
        <dbReference type="ARBA" id="ARBA00022840"/>
    </source>
</evidence>
<feature type="region of interest" description="Disordered" evidence="17">
    <location>
        <begin position="126"/>
        <end position="152"/>
    </location>
</feature>